<name>A0AAE3VN34_9HYPH</name>
<dbReference type="PROSITE" id="PS50110">
    <property type="entry name" value="RESPONSE_REGULATORY"/>
    <property type="match status" value="1"/>
</dbReference>
<evidence type="ECO:0000256" key="4">
    <source>
        <dbReference type="PROSITE-ProRule" id="PRU00169"/>
    </source>
</evidence>
<comment type="caution">
    <text evidence="8">The sequence shown here is derived from an EMBL/GenBank/DDBJ whole genome shotgun (WGS) entry which is preliminary data.</text>
</comment>
<evidence type="ECO:0000256" key="3">
    <source>
        <dbReference type="ARBA" id="ARBA00022553"/>
    </source>
</evidence>
<dbReference type="PANTHER" id="PTHR43065:SF42">
    <property type="entry name" value="TWO-COMPONENT SENSOR PPRA"/>
    <property type="match status" value="1"/>
</dbReference>
<dbReference type="SMART" id="SM00387">
    <property type="entry name" value="HATPase_c"/>
    <property type="match status" value="1"/>
</dbReference>
<dbReference type="PANTHER" id="PTHR43065">
    <property type="entry name" value="SENSOR HISTIDINE KINASE"/>
    <property type="match status" value="1"/>
</dbReference>
<evidence type="ECO:0000256" key="2">
    <source>
        <dbReference type="ARBA" id="ARBA00012438"/>
    </source>
</evidence>
<dbReference type="NCBIfam" id="NF010411">
    <property type="entry name" value="PRK13837.1"/>
    <property type="match status" value="1"/>
</dbReference>
<feature type="domain" description="Response regulatory" evidence="7">
    <location>
        <begin position="693"/>
        <end position="809"/>
    </location>
</feature>
<feature type="domain" description="Histidine kinase" evidence="6">
    <location>
        <begin position="450"/>
        <end position="671"/>
    </location>
</feature>
<dbReference type="InterPro" id="IPR003594">
    <property type="entry name" value="HATPase_dom"/>
</dbReference>
<keyword evidence="9" id="KW-1185">Reference proteome</keyword>
<dbReference type="SUPFAM" id="SSF52172">
    <property type="entry name" value="CheY-like"/>
    <property type="match status" value="1"/>
</dbReference>
<dbReference type="CDD" id="cd00075">
    <property type="entry name" value="HATPase"/>
    <property type="match status" value="1"/>
</dbReference>
<dbReference type="Proteomes" id="UP001229244">
    <property type="component" value="Unassembled WGS sequence"/>
</dbReference>
<evidence type="ECO:0000313" key="8">
    <source>
        <dbReference type="EMBL" id="MDQ0314990.1"/>
    </source>
</evidence>
<dbReference type="InterPro" id="IPR045812">
    <property type="entry name" value="DAHL"/>
</dbReference>
<gene>
    <name evidence="8" type="ORF">J2S73_001427</name>
</gene>
<keyword evidence="3" id="KW-0597">Phosphoprotein</keyword>
<evidence type="ECO:0000259" key="7">
    <source>
        <dbReference type="PROSITE" id="PS50110"/>
    </source>
</evidence>
<keyword evidence="5" id="KW-1133">Transmembrane helix</keyword>
<dbReference type="InterPro" id="IPR003661">
    <property type="entry name" value="HisK_dim/P_dom"/>
</dbReference>
<dbReference type="InterPro" id="IPR001789">
    <property type="entry name" value="Sig_transdc_resp-reg_receiver"/>
</dbReference>
<reference evidence="8" key="1">
    <citation type="submission" date="2023-07" db="EMBL/GenBank/DDBJ databases">
        <title>Genomic Encyclopedia of Type Strains, Phase IV (KMG-IV): sequencing the most valuable type-strain genomes for metagenomic binning, comparative biology and taxonomic classification.</title>
        <authorList>
            <person name="Goeker M."/>
        </authorList>
    </citation>
    <scope>NUCLEOTIDE SEQUENCE</scope>
    <source>
        <strain evidence="8">DSM 21202</strain>
    </source>
</reference>
<dbReference type="InterPro" id="IPR011006">
    <property type="entry name" value="CheY-like_superfamily"/>
</dbReference>
<dbReference type="InterPro" id="IPR036097">
    <property type="entry name" value="HisK_dim/P_sf"/>
</dbReference>
<dbReference type="PROSITE" id="PS50109">
    <property type="entry name" value="HIS_KIN"/>
    <property type="match status" value="1"/>
</dbReference>
<dbReference type="RefSeq" id="WP_306884778.1">
    <property type="nucleotide sequence ID" value="NZ_JAUSUL010000001.1"/>
</dbReference>
<proteinExistence type="predicted"/>
<keyword evidence="8" id="KW-0808">Transferase</keyword>
<dbReference type="PRINTS" id="PR00344">
    <property type="entry name" value="BCTRLSENSOR"/>
</dbReference>
<evidence type="ECO:0000313" key="9">
    <source>
        <dbReference type="Proteomes" id="UP001229244"/>
    </source>
</evidence>
<dbReference type="AlphaFoldDB" id="A0AAE3VN34"/>
<keyword evidence="8" id="KW-0418">Kinase</keyword>
<evidence type="ECO:0000256" key="1">
    <source>
        <dbReference type="ARBA" id="ARBA00000085"/>
    </source>
</evidence>
<protein>
    <recommendedName>
        <fullName evidence="2">histidine kinase</fullName>
        <ecNumber evidence="2">2.7.13.3</ecNumber>
    </recommendedName>
</protein>
<dbReference type="InterPro" id="IPR036890">
    <property type="entry name" value="HATPase_C_sf"/>
</dbReference>
<comment type="caution">
    <text evidence="4">Lacks conserved residue(s) required for the propagation of feature annotation.</text>
</comment>
<dbReference type="GO" id="GO:0000155">
    <property type="term" value="F:phosphorelay sensor kinase activity"/>
    <property type="evidence" value="ECO:0007669"/>
    <property type="project" value="InterPro"/>
</dbReference>
<dbReference type="Pfam" id="PF19443">
    <property type="entry name" value="DAHL"/>
    <property type="match status" value="1"/>
</dbReference>
<evidence type="ECO:0000259" key="6">
    <source>
        <dbReference type="PROSITE" id="PS50109"/>
    </source>
</evidence>
<dbReference type="InterPro" id="IPR004358">
    <property type="entry name" value="Sig_transdc_His_kin-like_C"/>
</dbReference>
<dbReference type="Gene3D" id="3.30.565.10">
    <property type="entry name" value="Histidine kinase-like ATPase, C-terminal domain"/>
    <property type="match status" value="1"/>
</dbReference>
<dbReference type="SMART" id="SM00388">
    <property type="entry name" value="HisKA"/>
    <property type="match status" value="1"/>
</dbReference>
<feature type="transmembrane region" description="Helical" evidence="5">
    <location>
        <begin position="233"/>
        <end position="253"/>
    </location>
</feature>
<keyword evidence="5" id="KW-0812">Transmembrane</keyword>
<comment type="catalytic activity">
    <reaction evidence="1">
        <text>ATP + protein L-histidine = ADP + protein N-phospho-L-histidine.</text>
        <dbReference type="EC" id="2.7.13.3"/>
    </reaction>
</comment>
<dbReference type="Pfam" id="PF02518">
    <property type="entry name" value="HATPase_c"/>
    <property type="match status" value="1"/>
</dbReference>
<organism evidence="8 9">
    <name type="scientific">Amorphus orientalis</name>
    <dbReference type="NCBI Taxonomy" id="649198"/>
    <lineage>
        <taxon>Bacteria</taxon>
        <taxon>Pseudomonadati</taxon>
        <taxon>Pseudomonadota</taxon>
        <taxon>Alphaproteobacteria</taxon>
        <taxon>Hyphomicrobiales</taxon>
        <taxon>Amorphaceae</taxon>
        <taxon>Amorphus</taxon>
    </lineage>
</organism>
<dbReference type="Gene3D" id="1.10.287.130">
    <property type="match status" value="1"/>
</dbReference>
<dbReference type="InterPro" id="IPR005467">
    <property type="entry name" value="His_kinase_dom"/>
</dbReference>
<dbReference type="SUPFAM" id="SSF47384">
    <property type="entry name" value="Homodimeric domain of signal transducing histidine kinase"/>
    <property type="match status" value="1"/>
</dbReference>
<dbReference type="SUPFAM" id="SSF55874">
    <property type="entry name" value="ATPase domain of HSP90 chaperone/DNA topoisomerase II/histidine kinase"/>
    <property type="match status" value="1"/>
</dbReference>
<accession>A0AAE3VN34</accession>
<dbReference type="EMBL" id="JAUSUL010000001">
    <property type="protein sequence ID" value="MDQ0314990.1"/>
    <property type="molecule type" value="Genomic_DNA"/>
</dbReference>
<evidence type="ECO:0000256" key="5">
    <source>
        <dbReference type="SAM" id="Phobius"/>
    </source>
</evidence>
<keyword evidence="5" id="KW-0472">Membrane</keyword>
<sequence length="832" mass="89517">MSATLILLALSWAWLHTTRMDARANAHAMSAFTDFVSAENGLHRAVLSARSGSLRNYDSLVRELDDMRAALDRLRQTAATSEVLTREFAALTDRTEATEALVERFKSTNALLHNSLAYFSRLREELDGTEPPVSRKADGLATAVLRLVVDPSPESLDLLDQEIARIEPTHPESRPGLSALIAHARQLRLVLPDMNATLVALAGLGTVRGLEAARAALLARQATITARDDAVRLFLYALSLVLVGLLAWAGIELRERITTLRRRAAIEHVIATISLRFLNAPRWKMDAHLATALEELTDGFGATRAYFTAPGVPELTVTHARGGPPFPESWGHDVAAYMAGARLDDNGIVHIEDLNAYAAGCPELARSGIASCLYIVRLGAPEGTVQAVLGFDSHRPRTFRMAGTDQLLILAFDALTNAVAKSALEDERERLEAHLLHARRMETVGVFASGIAHNFNNIIGAIAGHAEMAVSRVAAGSSLAGHIEAIQVASERARALVDQILGFGRRSESMRRTVRVDALLAETASLLDTSLPPKARLVVVPVPSTLVTQADPGQLQQVVLNLCHNAADAMDGDGTVSVAARAAHLAQPRSFAADVLAPGDYVVISVEDDGRGMDDATLSRIFEPFFTTRREGNGLGLATALEIARGHRGTITATSRPTAGSCFEIWLPAASADTMTDAGHAEGRTLQYGSGETVMLVEWDERQRMRSEEVLAALGYEPVSFADLERAVDAVRAAPVRFDAAVIFAHGGDFPGAHRPEGLHEVAPRLPIILSIEAARHTDILRLSHAAIAEVIPYPPTSAQLADALAARLQARRDPRASLVTDGQASPQNWGR</sequence>
<dbReference type="EC" id="2.7.13.3" evidence="2"/>